<dbReference type="GO" id="GO:0005886">
    <property type="term" value="C:plasma membrane"/>
    <property type="evidence" value="ECO:0007669"/>
    <property type="project" value="UniProtKB-SubCell"/>
</dbReference>
<reference evidence="6" key="2">
    <citation type="submission" date="2020-09" db="EMBL/GenBank/DDBJ databases">
        <authorList>
            <person name="Sun Q."/>
            <person name="Zhou Y."/>
        </authorList>
    </citation>
    <scope>NUCLEOTIDE SEQUENCE</scope>
    <source>
        <strain evidence="6">CGMCC 1.15762</strain>
    </source>
</reference>
<dbReference type="AlphaFoldDB" id="A0A8J2ZLN5"/>
<evidence type="ECO:0000256" key="5">
    <source>
        <dbReference type="HAMAP-Rule" id="MF_01361"/>
    </source>
</evidence>
<dbReference type="RefSeq" id="WP_188790903.1">
    <property type="nucleotide sequence ID" value="NZ_BMJV01000005.1"/>
</dbReference>
<organism evidence="6 7">
    <name type="scientific">Salipiger pallidus</name>
    <dbReference type="NCBI Taxonomy" id="1775170"/>
    <lineage>
        <taxon>Bacteria</taxon>
        <taxon>Pseudomonadati</taxon>
        <taxon>Pseudomonadota</taxon>
        <taxon>Alphaproteobacteria</taxon>
        <taxon>Rhodobacterales</taxon>
        <taxon>Roseobacteraceae</taxon>
        <taxon>Salipiger</taxon>
    </lineage>
</organism>
<dbReference type="NCBIfam" id="NF010226">
    <property type="entry name" value="PRK13682.1-1"/>
    <property type="match status" value="1"/>
</dbReference>
<comment type="subcellular location">
    <subcellularLocation>
        <location evidence="5">Cell membrane</location>
        <topology evidence="5">Single-pass membrane protein</topology>
    </subcellularLocation>
</comment>
<evidence type="ECO:0000256" key="3">
    <source>
        <dbReference type="ARBA" id="ARBA00022989"/>
    </source>
</evidence>
<keyword evidence="1 5" id="KW-1003">Cell membrane</keyword>
<keyword evidence="4 5" id="KW-0472">Membrane</keyword>
<dbReference type="HAMAP" id="MF_01361">
    <property type="entry name" value="UPF0391"/>
    <property type="match status" value="1"/>
</dbReference>
<evidence type="ECO:0000313" key="7">
    <source>
        <dbReference type="Proteomes" id="UP000617145"/>
    </source>
</evidence>
<evidence type="ECO:0000313" key="6">
    <source>
        <dbReference type="EMBL" id="GGG78021.1"/>
    </source>
</evidence>
<name>A0A8J2ZLN5_9RHOB</name>
<keyword evidence="2 5" id="KW-0812">Transmembrane</keyword>
<evidence type="ECO:0000256" key="2">
    <source>
        <dbReference type="ARBA" id="ARBA00022692"/>
    </source>
</evidence>
<comment type="caution">
    <text evidence="6">The sequence shown here is derived from an EMBL/GenBank/DDBJ whole genome shotgun (WGS) entry which is preliminary data.</text>
</comment>
<keyword evidence="3 5" id="KW-1133">Transmembrane helix</keyword>
<evidence type="ECO:0000256" key="1">
    <source>
        <dbReference type="ARBA" id="ARBA00022475"/>
    </source>
</evidence>
<comment type="similarity">
    <text evidence="5">Belongs to the UPF0391 family.</text>
</comment>
<gene>
    <name evidence="6" type="ORF">GCM10011415_28700</name>
</gene>
<dbReference type="NCBIfam" id="NF010228">
    <property type="entry name" value="PRK13682.1-3"/>
    <property type="match status" value="1"/>
</dbReference>
<keyword evidence="7" id="KW-1185">Reference proteome</keyword>
<dbReference type="InterPro" id="IPR009760">
    <property type="entry name" value="DUF1328"/>
</dbReference>
<dbReference type="NCBIfam" id="NF010229">
    <property type="entry name" value="PRK13682.1-4"/>
    <property type="match status" value="1"/>
</dbReference>
<accession>A0A8J2ZLN5</accession>
<dbReference type="PIRSF" id="PIRSF036466">
    <property type="entry name" value="UCP036466"/>
    <property type="match status" value="1"/>
</dbReference>
<proteinExistence type="inferred from homology"/>
<reference evidence="6" key="1">
    <citation type="journal article" date="2014" name="Int. J. Syst. Evol. Microbiol.">
        <title>Complete genome sequence of Corynebacterium casei LMG S-19264T (=DSM 44701T), isolated from a smear-ripened cheese.</title>
        <authorList>
            <consortium name="US DOE Joint Genome Institute (JGI-PGF)"/>
            <person name="Walter F."/>
            <person name="Albersmeier A."/>
            <person name="Kalinowski J."/>
            <person name="Ruckert C."/>
        </authorList>
    </citation>
    <scope>NUCLEOTIDE SEQUENCE</scope>
    <source>
        <strain evidence="6">CGMCC 1.15762</strain>
    </source>
</reference>
<dbReference type="Proteomes" id="UP000617145">
    <property type="component" value="Unassembled WGS sequence"/>
</dbReference>
<feature type="transmembrane region" description="Helical" evidence="5">
    <location>
        <begin position="29"/>
        <end position="51"/>
    </location>
</feature>
<protein>
    <recommendedName>
        <fullName evidence="5">UPF0391 membrane protein GCM10011415_28700</fullName>
    </recommendedName>
</protein>
<sequence>MLSWAVIFFVVAIVAAVFGFGGIASASAGIAQVLFFIFVALFVIALIMRLVRRA</sequence>
<dbReference type="EMBL" id="BMJV01000005">
    <property type="protein sequence ID" value="GGG78021.1"/>
    <property type="molecule type" value="Genomic_DNA"/>
</dbReference>
<dbReference type="Pfam" id="PF07043">
    <property type="entry name" value="DUF1328"/>
    <property type="match status" value="1"/>
</dbReference>
<evidence type="ECO:0000256" key="4">
    <source>
        <dbReference type="ARBA" id="ARBA00023136"/>
    </source>
</evidence>